<evidence type="ECO:0000256" key="7">
    <source>
        <dbReference type="SAM" id="SignalP"/>
    </source>
</evidence>
<dbReference type="EMBL" id="JBANMG010000008">
    <property type="protein sequence ID" value="KAK6950504.1"/>
    <property type="molecule type" value="Genomic_DNA"/>
</dbReference>
<evidence type="ECO:0000313" key="10">
    <source>
        <dbReference type="Proteomes" id="UP001369815"/>
    </source>
</evidence>
<dbReference type="Proteomes" id="UP001369815">
    <property type="component" value="Unassembled WGS sequence"/>
</dbReference>
<keyword evidence="4" id="KW-1015">Disulfide bond</keyword>
<keyword evidence="10" id="KW-1185">Reference proteome</keyword>
<evidence type="ECO:0000256" key="4">
    <source>
        <dbReference type="ARBA" id="ARBA00023157"/>
    </source>
</evidence>
<gene>
    <name evidence="9" type="ORF">Daesc_008832</name>
</gene>
<comment type="cofactor">
    <cofactor evidence="1">
        <name>Cu(2+)</name>
        <dbReference type="ChEBI" id="CHEBI:29036"/>
    </cofactor>
</comment>
<comment type="caution">
    <text evidence="9">The sequence shown here is derived from an EMBL/GenBank/DDBJ whole genome shotgun (WGS) entry which is preliminary data.</text>
</comment>
<keyword evidence="7" id="KW-0732">Signal</keyword>
<dbReference type="Gene3D" id="2.70.50.70">
    <property type="match status" value="1"/>
</dbReference>
<evidence type="ECO:0000313" key="9">
    <source>
        <dbReference type="EMBL" id="KAK6950504.1"/>
    </source>
</evidence>
<dbReference type="PANTHER" id="PTHR36575:SF2">
    <property type="entry name" value="CHITIN-BINDING TYPE-4 DOMAIN-CONTAINING PROTEIN-RELATED"/>
    <property type="match status" value="1"/>
</dbReference>
<accession>A0AAX6MDG2</accession>
<organism evidence="9 10">
    <name type="scientific">Daldinia eschscholtzii</name>
    <dbReference type="NCBI Taxonomy" id="292717"/>
    <lineage>
        <taxon>Eukaryota</taxon>
        <taxon>Fungi</taxon>
        <taxon>Dikarya</taxon>
        <taxon>Ascomycota</taxon>
        <taxon>Pezizomycotina</taxon>
        <taxon>Sordariomycetes</taxon>
        <taxon>Xylariomycetidae</taxon>
        <taxon>Xylariales</taxon>
        <taxon>Hypoxylaceae</taxon>
        <taxon>Daldinia</taxon>
    </lineage>
</organism>
<comment type="similarity">
    <text evidence="6">Belongs to the polysaccharide monooxygenase AA13 family.</text>
</comment>
<dbReference type="InterPro" id="IPR052282">
    <property type="entry name" value="Starch-active_LPMO"/>
</dbReference>
<sequence length="194" mass="20579">MYSQLLSLAALAATVSGHGLISKPTPRGPGDASSAACGSSVVANIKGDLTSHVEGLPELAAKDTGYHGDLCNLWLCRGLQYADNAANVQAYKPGQKVTIEVQLTIPHAGSANVSIVDTKTNTIIGEPLLSWPSGYADERQFYAHQTPANQTKFDVTIPEDLGSKCADAGSCVIQWWWYGTGAKQTYESCIDFTA</sequence>
<evidence type="ECO:0000256" key="5">
    <source>
        <dbReference type="ARBA" id="ARBA00023180"/>
    </source>
</evidence>
<feature type="chain" id="PRO_5043635109" description="Chitin-binding type-4 domain-containing protein" evidence="7">
    <location>
        <begin position="18"/>
        <end position="194"/>
    </location>
</feature>
<dbReference type="InterPro" id="IPR004302">
    <property type="entry name" value="Cellulose/chitin-bd_N"/>
</dbReference>
<name>A0AAX6MDG2_9PEZI</name>
<evidence type="ECO:0000256" key="3">
    <source>
        <dbReference type="ARBA" id="ARBA00023008"/>
    </source>
</evidence>
<evidence type="ECO:0000256" key="2">
    <source>
        <dbReference type="ARBA" id="ARBA00022723"/>
    </source>
</evidence>
<dbReference type="GO" id="GO:0046872">
    <property type="term" value="F:metal ion binding"/>
    <property type="evidence" value="ECO:0007669"/>
    <property type="project" value="UniProtKB-KW"/>
</dbReference>
<keyword evidence="2" id="KW-0479">Metal-binding</keyword>
<dbReference type="AlphaFoldDB" id="A0AAX6MDG2"/>
<keyword evidence="3" id="KW-0186">Copper</keyword>
<feature type="signal peptide" evidence="7">
    <location>
        <begin position="1"/>
        <end position="17"/>
    </location>
</feature>
<evidence type="ECO:0000256" key="6">
    <source>
        <dbReference type="ARBA" id="ARBA00034311"/>
    </source>
</evidence>
<evidence type="ECO:0000256" key="1">
    <source>
        <dbReference type="ARBA" id="ARBA00001973"/>
    </source>
</evidence>
<reference evidence="9 10" key="1">
    <citation type="journal article" date="2024" name="Front Chem Biol">
        <title>Unveiling the potential of Daldinia eschscholtzii MFLUCC 19-0629 through bioactivity and bioinformatics studies for enhanced sustainable agriculture production.</title>
        <authorList>
            <person name="Brooks S."/>
            <person name="Weaver J.A."/>
            <person name="Klomchit A."/>
            <person name="Alharthi S.A."/>
            <person name="Onlamun T."/>
            <person name="Nurani R."/>
            <person name="Vong T.K."/>
            <person name="Alberti F."/>
            <person name="Greco C."/>
        </authorList>
    </citation>
    <scope>NUCLEOTIDE SEQUENCE [LARGE SCALE GENOMIC DNA]</scope>
    <source>
        <strain evidence="9">MFLUCC 19-0629</strain>
    </source>
</reference>
<dbReference type="PANTHER" id="PTHR36575">
    <property type="entry name" value="BINDING PROTEIN, PUTATIVE (AFU_ORTHOLOGUE AFUA_1G14430)-RELATED"/>
    <property type="match status" value="1"/>
</dbReference>
<dbReference type="Pfam" id="PF03067">
    <property type="entry name" value="LPMO_10"/>
    <property type="match status" value="1"/>
</dbReference>
<proteinExistence type="inferred from homology"/>
<keyword evidence="5" id="KW-0325">Glycoprotein</keyword>
<protein>
    <recommendedName>
        <fullName evidence="8">Chitin-binding type-4 domain-containing protein</fullName>
    </recommendedName>
</protein>
<feature type="domain" description="Chitin-binding type-4" evidence="8">
    <location>
        <begin position="18"/>
        <end position="192"/>
    </location>
</feature>
<evidence type="ECO:0000259" key="8">
    <source>
        <dbReference type="Pfam" id="PF03067"/>
    </source>
</evidence>